<dbReference type="SUPFAM" id="SSF53182">
    <property type="entry name" value="Pyrrolidone carboxyl peptidase (pyroglutamate aminopeptidase)"/>
    <property type="match status" value="1"/>
</dbReference>
<name>A0A1U7CX68_9BACT</name>
<dbReference type="GO" id="GO:0016920">
    <property type="term" value="F:pyroglutamyl-peptidase activity"/>
    <property type="evidence" value="ECO:0007669"/>
    <property type="project" value="UniProtKB-EC"/>
</dbReference>
<evidence type="ECO:0000256" key="4">
    <source>
        <dbReference type="ARBA" id="ARBA00022807"/>
    </source>
</evidence>
<evidence type="ECO:0000256" key="3">
    <source>
        <dbReference type="ARBA" id="ARBA00022801"/>
    </source>
</evidence>
<dbReference type="EMBL" id="CP019082">
    <property type="protein sequence ID" value="APW63488.1"/>
    <property type="molecule type" value="Genomic_DNA"/>
</dbReference>
<dbReference type="InterPro" id="IPR032710">
    <property type="entry name" value="NTF2-like_dom_sf"/>
</dbReference>
<keyword evidence="4" id="KW-0788">Thiol protease</keyword>
<dbReference type="GO" id="GO:0006508">
    <property type="term" value="P:proteolysis"/>
    <property type="evidence" value="ECO:0007669"/>
    <property type="project" value="UniProtKB-KW"/>
</dbReference>
<dbReference type="CDD" id="cd00531">
    <property type="entry name" value="NTF2_like"/>
    <property type="match status" value="1"/>
</dbReference>
<accession>A0A1U7CX68</accession>
<dbReference type="Gene3D" id="3.40.630.20">
    <property type="entry name" value="Peptidase C15, pyroglutamyl peptidase I-like"/>
    <property type="match status" value="1"/>
</dbReference>
<evidence type="ECO:0000313" key="7">
    <source>
        <dbReference type="Proteomes" id="UP000186309"/>
    </source>
</evidence>
<evidence type="ECO:0000256" key="5">
    <source>
        <dbReference type="SAM" id="SignalP"/>
    </source>
</evidence>
<dbReference type="SUPFAM" id="SSF54427">
    <property type="entry name" value="NTF2-like"/>
    <property type="match status" value="1"/>
</dbReference>
<keyword evidence="3 6" id="KW-0378">Hydrolase</keyword>
<keyword evidence="7" id="KW-1185">Reference proteome</keyword>
<gene>
    <name evidence="6" type="primary">pcp_4</name>
    <name evidence="6" type="ORF">BSF38_05059</name>
</gene>
<keyword evidence="5" id="KW-0732">Signal</keyword>
<dbReference type="Proteomes" id="UP000186309">
    <property type="component" value="Chromosome"/>
</dbReference>
<comment type="similarity">
    <text evidence="1">Belongs to the peptidase C15 family.</text>
</comment>
<organism evidence="6 7">
    <name type="scientific">Paludisphaera borealis</name>
    <dbReference type="NCBI Taxonomy" id="1387353"/>
    <lineage>
        <taxon>Bacteria</taxon>
        <taxon>Pseudomonadati</taxon>
        <taxon>Planctomycetota</taxon>
        <taxon>Planctomycetia</taxon>
        <taxon>Isosphaerales</taxon>
        <taxon>Isosphaeraceae</taxon>
        <taxon>Paludisphaera</taxon>
    </lineage>
</organism>
<dbReference type="InterPro" id="IPR039437">
    <property type="entry name" value="FrzH/put_lumazine-bd"/>
</dbReference>
<evidence type="ECO:0000256" key="2">
    <source>
        <dbReference type="ARBA" id="ARBA00022670"/>
    </source>
</evidence>
<feature type="signal peptide" evidence="5">
    <location>
        <begin position="1"/>
        <end position="24"/>
    </location>
</feature>
<dbReference type="RefSeq" id="WP_076349825.1">
    <property type="nucleotide sequence ID" value="NZ_CP019082.1"/>
</dbReference>
<dbReference type="EC" id="3.4.19.3" evidence="6"/>
<dbReference type="Pfam" id="PF12893">
    <property type="entry name" value="Lumazine_bd_2"/>
    <property type="match status" value="1"/>
</dbReference>
<dbReference type="InterPro" id="IPR016125">
    <property type="entry name" value="Peptidase_C15-like"/>
</dbReference>
<evidence type="ECO:0000256" key="1">
    <source>
        <dbReference type="ARBA" id="ARBA00006641"/>
    </source>
</evidence>
<dbReference type="KEGG" id="pbor:BSF38_05059"/>
<dbReference type="PANTHER" id="PTHR23402:SF1">
    <property type="entry name" value="PYROGLUTAMYL-PEPTIDASE I"/>
    <property type="match status" value="1"/>
</dbReference>
<proteinExistence type="inferred from homology"/>
<protein>
    <submittedName>
        <fullName evidence="6">Pyrrolidone-carboxylate peptidase</fullName>
        <ecNumber evidence="6">3.4.19.3</ecNumber>
    </submittedName>
</protein>
<dbReference type="PANTHER" id="PTHR23402">
    <property type="entry name" value="PROTEASE FAMILY C15 PYROGLUTAMYL-PEPTIDASE I-RELATED"/>
    <property type="match status" value="1"/>
</dbReference>
<sequence>MRTSRFGRNGVAGLTAALVGLALAAATGRAASQDAATTVKAEQPAAVRAKSALPVILLTGFEPFGKKKPPNPSWEGIKKLDGQEWKGFRLVAKQLPVVWGSPLTQLEGWIAEYKPVAVFSLGQGGEGGFSIESWAYNRRAAEAEDNLKNKPSAADIVADGPKRFDATIDSLKLAKALAEKGYHVNVSTDAGRYLCEETLYSLEYLKSARKIDGSVLFCHVPPLGSKLTKTKFVTEDYVENFAKDLLETWRDADQNPQAAAPVAVAAVAAVAAQPSPAASAREQDVKSFIEHYFKSWSDQDMDAYDDCFMADACIQYIDTQGQLFTTPRQRFVAGQREVHRRSSVRSIEVPESIEIRFEQKIARVVAYWRLNAGARVQKGYDHFTLKQERGKWRIVNLLFYSTSDNGQD</sequence>
<keyword evidence="2" id="KW-0645">Protease</keyword>
<dbReference type="AlphaFoldDB" id="A0A1U7CX68"/>
<evidence type="ECO:0000313" key="6">
    <source>
        <dbReference type="EMBL" id="APW63488.1"/>
    </source>
</evidence>
<dbReference type="Pfam" id="PF01470">
    <property type="entry name" value="Peptidase_C15"/>
    <property type="match status" value="1"/>
</dbReference>
<dbReference type="Gene3D" id="3.10.450.50">
    <property type="match status" value="1"/>
</dbReference>
<feature type="chain" id="PRO_5012052619" evidence="5">
    <location>
        <begin position="25"/>
        <end position="408"/>
    </location>
</feature>
<dbReference type="InterPro" id="IPR036440">
    <property type="entry name" value="Peptidase_C15-like_sf"/>
</dbReference>
<reference evidence="7" key="1">
    <citation type="submission" date="2016-12" db="EMBL/GenBank/DDBJ databases">
        <title>Comparative genomics of four Isosphaeraceae planctomycetes: a common pool of plasmids and glycoside hydrolase genes.</title>
        <authorList>
            <person name="Ivanova A."/>
        </authorList>
    </citation>
    <scope>NUCLEOTIDE SEQUENCE [LARGE SCALE GENOMIC DNA]</scope>
    <source>
        <strain evidence="7">PX4</strain>
    </source>
</reference>